<organism evidence="4 5">
    <name type="scientific">Leptobrachium leishanense</name>
    <name type="common">Leishan spiny toad</name>
    <dbReference type="NCBI Taxonomy" id="445787"/>
    <lineage>
        <taxon>Eukaryota</taxon>
        <taxon>Metazoa</taxon>
        <taxon>Chordata</taxon>
        <taxon>Craniata</taxon>
        <taxon>Vertebrata</taxon>
        <taxon>Euteleostomi</taxon>
        <taxon>Amphibia</taxon>
        <taxon>Batrachia</taxon>
        <taxon>Anura</taxon>
        <taxon>Pelobatoidea</taxon>
        <taxon>Megophryidae</taxon>
        <taxon>Leptobrachium</taxon>
    </lineage>
</organism>
<gene>
    <name evidence="4" type="primary">SEL1L3</name>
</gene>
<evidence type="ECO:0000313" key="4">
    <source>
        <dbReference type="Ensembl" id="ENSLLEP00000003843.1"/>
    </source>
</evidence>
<dbReference type="SUPFAM" id="SSF81901">
    <property type="entry name" value="HCP-like"/>
    <property type="match status" value="3"/>
</dbReference>
<dbReference type="Pfam" id="PF08238">
    <property type="entry name" value="Sel1"/>
    <property type="match status" value="8"/>
</dbReference>
<feature type="chain" id="PRO_5034244900" evidence="3">
    <location>
        <begin position="28"/>
        <end position="1116"/>
    </location>
</feature>
<dbReference type="InterPro" id="IPR042756">
    <property type="entry name" value="Sel-1L3"/>
</dbReference>
<evidence type="ECO:0000256" key="3">
    <source>
        <dbReference type="SAM" id="SignalP"/>
    </source>
</evidence>
<name>A0A8C5LT29_9ANUR</name>
<accession>A0A8C5LT29</accession>
<evidence type="ECO:0000256" key="1">
    <source>
        <dbReference type="SAM" id="MobiDB-lite"/>
    </source>
</evidence>
<keyword evidence="5" id="KW-1185">Reference proteome</keyword>
<reference evidence="4" key="1">
    <citation type="submission" date="2025-08" db="UniProtKB">
        <authorList>
            <consortium name="Ensembl"/>
        </authorList>
    </citation>
    <scope>IDENTIFICATION</scope>
</reference>
<keyword evidence="3" id="KW-0732">Signal</keyword>
<dbReference type="AlphaFoldDB" id="A0A8C5LT29"/>
<protein>
    <submittedName>
        <fullName evidence="4">SEL1L family member 3</fullName>
    </submittedName>
</protein>
<dbReference type="PANTHER" id="PTHR44444">
    <property type="entry name" value="PROTEIN SEL-1 HOMOLOG 3"/>
    <property type="match status" value="1"/>
</dbReference>
<dbReference type="InterPro" id="IPR013320">
    <property type="entry name" value="ConA-like_dom_sf"/>
</dbReference>
<evidence type="ECO:0000313" key="5">
    <source>
        <dbReference type="Proteomes" id="UP000694569"/>
    </source>
</evidence>
<keyword evidence="2" id="KW-0812">Transmembrane</keyword>
<feature type="signal peptide" evidence="3">
    <location>
        <begin position="1"/>
        <end position="27"/>
    </location>
</feature>
<keyword evidence="2" id="KW-1133">Transmembrane helix</keyword>
<feature type="region of interest" description="Disordered" evidence="1">
    <location>
        <begin position="1048"/>
        <end position="1069"/>
    </location>
</feature>
<dbReference type="Gene3D" id="1.25.40.10">
    <property type="entry name" value="Tetratricopeptide repeat domain"/>
    <property type="match status" value="4"/>
</dbReference>
<sequence>MDITPSVSWLDLRAALFLLCMVPLLCSSKETKSVSIEPKQQVSYEDFVNIHNLPKYATDSDISVEYMCTKPCVIHVDIMASSEFRTGILVFKKRWKNEKYLGVTRTRSVSLVFPRHMVYRIDYFQKHSINVYFSVVRAWLVHNDTISMMSKYNETILNATARSSNVLEPVPLLQRPYRDRQICLSWDFEVTWRKRENSLFICPFETDLVTMLGFPLASSSEHNGIVATFDRFRNRELELRRQQRISGNPRFTFSAWMYLLNFCSGKECGILHHIDSQKKYATPLLFLNEEGQMHVQMQVSTGAVVAVLSNLQLPLHRWFRFDITVRGHKIELATSVGAELKSSSFQTYNLVEDNYFDDTDGYMVIGGSKYMLGIDGFFGPVKYYRLRALTTDDISNPILEEEIYPLIAEYYQRCSTAQDIVTFHASVMRETQDIQAEGISRNDYVDLYFKNRLKTTCPVLPVREEERPQYSHLLKFLKSVDFTSSDSSNAPDIGRMLYQSVIERLRDSLRHLGAAVPSLQDASCLGNHKASYLLAAMYEVGLDAPTDPVQGLLYSLVGAQGGDRLALLKLGYHHLEGIHSYPLDLGISYAYYFSVAKKTPQDRWTKHEQAYVETIRLMDDHVLKEQTRENDDLFMWLKQNAERGDARAQHRLAQMYFWGQQGVTKNIDAALQWYERGALENNDPLLMYDYAIILLKGDSVPKNKKLALKLMKKSAAKGQHEAFNGLGWYYHTFLKDYGKAAKYWKKAYDMGNVDAAFNLGIMHLNGVHPGEPEANHTQAFKLITRASTGGHLEGTVHLSQFLITGSVQGVKRDPKEAIRWAKVAAEQNGLIGHVIRKALNAYIDGSLSEALLYYTLTAEAGIEVAQTNLAYICEEHPDITTPYLRETCAWRYYNRSVYQNNPSSYALLKMGDLYYSGSRDYPRNLDRSMRLYSQAALQGDAQGYYNLAVLTQEGISIPTYLLQYLKINGSLCGSKEALALELYDRCQRHSNEDIVSPCSLVLLYHHVTAAWESILHSSLMYMLGSFILSLTVTVLVRCIHLVQDISSSENSNHLPEGERGGPSAPMMRQTHSVPAGLQRFYTYHLAQTIRRHREWLCPALLVCLCMVYLSFITRSI</sequence>
<dbReference type="OrthoDB" id="272077at2759"/>
<dbReference type="Ensembl" id="ENSLLET00000004025.1">
    <property type="protein sequence ID" value="ENSLLEP00000003843.1"/>
    <property type="gene ID" value="ENSLLEG00000002464.1"/>
</dbReference>
<dbReference type="Proteomes" id="UP000694569">
    <property type="component" value="Unplaced"/>
</dbReference>
<feature type="transmembrane region" description="Helical" evidence="2">
    <location>
        <begin position="1095"/>
        <end position="1113"/>
    </location>
</feature>
<dbReference type="GeneTree" id="ENSGT00940000159983"/>
<keyword evidence="2" id="KW-0472">Membrane</keyword>
<dbReference type="InterPro" id="IPR006597">
    <property type="entry name" value="Sel1-like"/>
</dbReference>
<reference evidence="4" key="2">
    <citation type="submission" date="2025-09" db="UniProtKB">
        <authorList>
            <consortium name="Ensembl"/>
        </authorList>
    </citation>
    <scope>IDENTIFICATION</scope>
</reference>
<feature type="transmembrane region" description="Helical" evidence="2">
    <location>
        <begin position="1019"/>
        <end position="1039"/>
    </location>
</feature>
<proteinExistence type="predicted"/>
<dbReference type="SUPFAM" id="SSF49899">
    <property type="entry name" value="Concanavalin A-like lectins/glucanases"/>
    <property type="match status" value="1"/>
</dbReference>
<dbReference type="InterPro" id="IPR011990">
    <property type="entry name" value="TPR-like_helical_dom_sf"/>
</dbReference>
<dbReference type="PANTHER" id="PTHR44444:SF1">
    <property type="entry name" value="PROTEIN SEL-1 HOMOLOG 3"/>
    <property type="match status" value="1"/>
</dbReference>
<dbReference type="SMART" id="SM00671">
    <property type="entry name" value="SEL1"/>
    <property type="match status" value="8"/>
</dbReference>
<evidence type="ECO:0000256" key="2">
    <source>
        <dbReference type="SAM" id="Phobius"/>
    </source>
</evidence>